<sequence length="134" mass="14122">MLYPHPICNKFYQCYHGELVIHTCAADLFYSTVKQECDYPSQVDCGTRIIPECENDNGEGSPGGDNGGGDDNGGEGGGGAGNGECNCTPGEAPTICGKNGSDGVLIAHENCNQFYKCAHGVPVAFECYGNLLYN</sequence>
<dbReference type="Proteomes" id="UP000324832">
    <property type="component" value="Unassembled WGS sequence"/>
</dbReference>
<feature type="domain" description="Chitin-binding type-2" evidence="7">
    <location>
        <begin position="93"/>
        <end position="134"/>
    </location>
</feature>
<accession>A0A5E4R1A2</accession>
<feature type="compositionally biased region" description="Gly residues" evidence="6">
    <location>
        <begin position="60"/>
        <end position="77"/>
    </location>
</feature>
<name>A0A5E4R1A2_9NEOP</name>
<evidence type="ECO:0000259" key="7">
    <source>
        <dbReference type="PROSITE" id="PS50940"/>
    </source>
</evidence>
<evidence type="ECO:0000313" key="9">
    <source>
        <dbReference type="Proteomes" id="UP000324832"/>
    </source>
</evidence>
<dbReference type="InterPro" id="IPR036508">
    <property type="entry name" value="Chitin-bd_dom_sf"/>
</dbReference>
<dbReference type="AlphaFoldDB" id="A0A5E4R1A2"/>
<dbReference type="PANTHER" id="PTHR23301">
    <property type="entry name" value="CHITIN BINDING PERITROPHIN-A"/>
    <property type="match status" value="1"/>
</dbReference>
<feature type="region of interest" description="Disordered" evidence="6">
    <location>
        <begin position="56"/>
        <end position="77"/>
    </location>
</feature>
<dbReference type="Gene3D" id="2.170.140.10">
    <property type="entry name" value="Chitin binding domain"/>
    <property type="match status" value="2"/>
</dbReference>
<dbReference type="PANTHER" id="PTHR23301:SF0">
    <property type="entry name" value="CHITIN-BINDING TYPE-2 DOMAIN-CONTAINING PROTEIN-RELATED"/>
    <property type="match status" value="1"/>
</dbReference>
<dbReference type="Pfam" id="PF01607">
    <property type="entry name" value="CBM_14"/>
    <property type="match status" value="2"/>
</dbReference>
<dbReference type="EMBL" id="FZQP02006848">
    <property type="protein sequence ID" value="VVD04260.1"/>
    <property type="molecule type" value="Genomic_DNA"/>
</dbReference>
<evidence type="ECO:0000256" key="6">
    <source>
        <dbReference type="SAM" id="MobiDB-lite"/>
    </source>
</evidence>
<keyword evidence="5" id="KW-0325">Glycoprotein</keyword>
<proteinExistence type="predicted"/>
<evidence type="ECO:0000256" key="3">
    <source>
        <dbReference type="ARBA" id="ARBA00022737"/>
    </source>
</evidence>
<evidence type="ECO:0000256" key="2">
    <source>
        <dbReference type="ARBA" id="ARBA00022729"/>
    </source>
</evidence>
<reference evidence="8 9" key="1">
    <citation type="submission" date="2017-07" db="EMBL/GenBank/DDBJ databases">
        <authorList>
            <person name="Talla V."/>
            <person name="Backstrom N."/>
        </authorList>
    </citation>
    <scope>NUCLEOTIDE SEQUENCE [LARGE SCALE GENOMIC DNA]</scope>
</reference>
<dbReference type="InterPro" id="IPR002557">
    <property type="entry name" value="Chitin-bd_dom"/>
</dbReference>
<keyword evidence="2" id="KW-0732">Signal</keyword>
<keyword evidence="1" id="KW-0147">Chitin-binding</keyword>
<evidence type="ECO:0000256" key="1">
    <source>
        <dbReference type="ARBA" id="ARBA00022669"/>
    </source>
</evidence>
<gene>
    <name evidence="8" type="ORF">LSINAPIS_LOCUS14055</name>
</gene>
<evidence type="ECO:0000256" key="5">
    <source>
        <dbReference type="ARBA" id="ARBA00023180"/>
    </source>
</evidence>
<protein>
    <recommendedName>
        <fullName evidence="7">Chitin-binding type-2 domain-containing protein</fullName>
    </recommendedName>
</protein>
<evidence type="ECO:0000256" key="4">
    <source>
        <dbReference type="ARBA" id="ARBA00023157"/>
    </source>
</evidence>
<dbReference type="InterPro" id="IPR051940">
    <property type="entry name" value="Chitin_bind-dev_reg"/>
</dbReference>
<keyword evidence="4" id="KW-1015">Disulfide bond</keyword>
<keyword evidence="3" id="KW-0677">Repeat</keyword>
<organism evidence="8 9">
    <name type="scientific">Leptidea sinapis</name>
    <dbReference type="NCBI Taxonomy" id="189913"/>
    <lineage>
        <taxon>Eukaryota</taxon>
        <taxon>Metazoa</taxon>
        <taxon>Ecdysozoa</taxon>
        <taxon>Arthropoda</taxon>
        <taxon>Hexapoda</taxon>
        <taxon>Insecta</taxon>
        <taxon>Pterygota</taxon>
        <taxon>Neoptera</taxon>
        <taxon>Endopterygota</taxon>
        <taxon>Lepidoptera</taxon>
        <taxon>Glossata</taxon>
        <taxon>Ditrysia</taxon>
        <taxon>Papilionoidea</taxon>
        <taxon>Pieridae</taxon>
        <taxon>Dismorphiinae</taxon>
        <taxon>Leptidea</taxon>
    </lineage>
</organism>
<dbReference type="PROSITE" id="PS50940">
    <property type="entry name" value="CHIT_BIND_II"/>
    <property type="match status" value="2"/>
</dbReference>
<feature type="domain" description="Chitin-binding type-2" evidence="7">
    <location>
        <begin position="1"/>
        <end position="47"/>
    </location>
</feature>
<keyword evidence="9" id="KW-1185">Reference proteome</keyword>
<dbReference type="GO" id="GO:0005576">
    <property type="term" value="C:extracellular region"/>
    <property type="evidence" value="ECO:0007669"/>
    <property type="project" value="InterPro"/>
</dbReference>
<dbReference type="SMART" id="SM00494">
    <property type="entry name" value="ChtBD2"/>
    <property type="match status" value="1"/>
</dbReference>
<dbReference type="GO" id="GO:0008061">
    <property type="term" value="F:chitin binding"/>
    <property type="evidence" value="ECO:0007669"/>
    <property type="project" value="UniProtKB-KW"/>
</dbReference>
<evidence type="ECO:0000313" key="8">
    <source>
        <dbReference type="EMBL" id="VVD04260.1"/>
    </source>
</evidence>
<feature type="non-terminal residue" evidence="8">
    <location>
        <position position="134"/>
    </location>
</feature>
<dbReference type="SUPFAM" id="SSF57625">
    <property type="entry name" value="Invertebrate chitin-binding proteins"/>
    <property type="match status" value="2"/>
</dbReference>